<dbReference type="AlphaFoldDB" id="A0A7W9B3X1"/>
<evidence type="ECO:0000313" key="3">
    <source>
        <dbReference type="Proteomes" id="UP000537161"/>
    </source>
</evidence>
<accession>A0A7W9B3X1</accession>
<sequence>MPNTPNTPDTPRMIFVNLPVADLEKSKAFYSALGFTNEPRFTDDTAAAMVWSDTIFVMILTHDKWKSFTDRPIPPATSSEVSLALALGSREAVDAMIAAAAANGGTADVNPVQDHGFMYGRDLLDPDGHVWGPFWMDPAVASGEAELPEVAG</sequence>
<dbReference type="Gene3D" id="3.10.180.10">
    <property type="entry name" value="2,3-Dihydroxybiphenyl 1,2-Dioxygenase, domain 1"/>
    <property type="match status" value="1"/>
</dbReference>
<dbReference type="PANTHER" id="PTHR36503:SF2">
    <property type="entry name" value="BLR2408 PROTEIN"/>
    <property type="match status" value="1"/>
</dbReference>
<proteinExistence type="predicted"/>
<dbReference type="InterPro" id="IPR029068">
    <property type="entry name" value="Glyas_Bleomycin-R_OHBP_Dase"/>
</dbReference>
<comment type="caution">
    <text evidence="2">The sequence shown here is derived from an EMBL/GenBank/DDBJ whole genome shotgun (WGS) entry which is preliminary data.</text>
</comment>
<evidence type="ECO:0000313" key="2">
    <source>
        <dbReference type="EMBL" id="MBB5705562.1"/>
    </source>
</evidence>
<dbReference type="PANTHER" id="PTHR36503">
    <property type="entry name" value="BLR2520 PROTEIN"/>
    <property type="match status" value="1"/>
</dbReference>
<dbReference type="Pfam" id="PF22677">
    <property type="entry name" value="Ble-like_N"/>
    <property type="match status" value="1"/>
</dbReference>
<organism evidence="2 3">
    <name type="scientific">Sphingopyxis panaciterrulae</name>
    <dbReference type="NCBI Taxonomy" id="462372"/>
    <lineage>
        <taxon>Bacteria</taxon>
        <taxon>Pseudomonadati</taxon>
        <taxon>Pseudomonadota</taxon>
        <taxon>Alphaproteobacteria</taxon>
        <taxon>Sphingomonadales</taxon>
        <taxon>Sphingomonadaceae</taxon>
        <taxon>Sphingopyxis</taxon>
    </lineage>
</organism>
<keyword evidence="3" id="KW-1185">Reference proteome</keyword>
<dbReference type="InterPro" id="IPR053863">
    <property type="entry name" value="Glyoxy/Ble-like_N"/>
</dbReference>
<feature type="domain" description="VOC" evidence="1">
    <location>
        <begin position="12"/>
        <end position="136"/>
    </location>
</feature>
<name>A0A7W9B3X1_9SPHN</name>
<protein>
    <recommendedName>
        <fullName evidence="1">VOC domain-containing protein</fullName>
    </recommendedName>
</protein>
<dbReference type="Proteomes" id="UP000537161">
    <property type="component" value="Unassembled WGS sequence"/>
</dbReference>
<dbReference type="InterPro" id="IPR037523">
    <property type="entry name" value="VOC_core"/>
</dbReference>
<gene>
    <name evidence="2" type="ORF">FHR21_000895</name>
</gene>
<dbReference type="PROSITE" id="PS51819">
    <property type="entry name" value="VOC"/>
    <property type="match status" value="1"/>
</dbReference>
<dbReference type="EMBL" id="JACIJH010000002">
    <property type="protein sequence ID" value="MBB5705562.1"/>
    <property type="molecule type" value="Genomic_DNA"/>
</dbReference>
<dbReference type="SUPFAM" id="SSF54593">
    <property type="entry name" value="Glyoxalase/Bleomycin resistance protein/Dihydroxybiphenyl dioxygenase"/>
    <property type="match status" value="1"/>
</dbReference>
<dbReference type="RefSeq" id="WP_221235006.1">
    <property type="nucleotide sequence ID" value="NZ_JACIJH010000002.1"/>
</dbReference>
<evidence type="ECO:0000259" key="1">
    <source>
        <dbReference type="PROSITE" id="PS51819"/>
    </source>
</evidence>
<reference evidence="2 3" key="1">
    <citation type="submission" date="2020-08" db="EMBL/GenBank/DDBJ databases">
        <title>Genomic Encyclopedia of Type Strains, Phase IV (KMG-IV): sequencing the most valuable type-strain genomes for metagenomic binning, comparative biology and taxonomic classification.</title>
        <authorList>
            <person name="Goeker M."/>
        </authorList>
    </citation>
    <scope>NUCLEOTIDE SEQUENCE [LARGE SCALE GENOMIC DNA]</scope>
    <source>
        <strain evidence="2 3">DSM 27163</strain>
    </source>
</reference>